<dbReference type="RefSeq" id="WP_245715211.1">
    <property type="nucleotide sequence ID" value="NZ_BKAE01000011.1"/>
</dbReference>
<proteinExistence type="predicted"/>
<reference evidence="1 2" key="1">
    <citation type="submission" date="2016-10" db="EMBL/GenBank/DDBJ databases">
        <authorList>
            <person name="de Groot N.N."/>
        </authorList>
    </citation>
    <scope>NUCLEOTIDE SEQUENCE [LARGE SCALE GENOMIC DNA]</scope>
    <source>
        <strain evidence="1 2">CGMCC 1.11147</strain>
    </source>
</reference>
<protein>
    <submittedName>
        <fullName evidence="1">Uncharacterized protein</fullName>
    </submittedName>
</protein>
<dbReference type="EMBL" id="FNIC01000002">
    <property type="protein sequence ID" value="SDN33917.1"/>
    <property type="molecule type" value="Genomic_DNA"/>
</dbReference>
<dbReference type="Pfam" id="PF21853">
    <property type="entry name" value="DUF6912"/>
    <property type="match status" value="1"/>
</dbReference>
<dbReference type="InterPro" id="IPR054206">
    <property type="entry name" value="DUF6912"/>
</dbReference>
<sequence>MRVYVPASLDLLADWLAAATVPWPPDAIVADDDDEESEYSALMAAADESAELIGRAGRRVVVVAEVATEGGPIPMRQVVAAHADVTDFTDPDDDLAWFATQEIPDLF</sequence>
<dbReference type="STRING" id="1005944.SAMN05192576_2064"/>
<keyword evidence="2" id="KW-1185">Reference proteome</keyword>
<evidence type="ECO:0000313" key="1">
    <source>
        <dbReference type="EMBL" id="SDN33917.1"/>
    </source>
</evidence>
<name>A0A1H0AKE1_9ACTN</name>
<gene>
    <name evidence="1" type="ORF">SAMN05192576_2064</name>
</gene>
<dbReference type="Proteomes" id="UP000199004">
    <property type="component" value="Unassembled WGS sequence"/>
</dbReference>
<evidence type="ECO:0000313" key="2">
    <source>
        <dbReference type="Proteomes" id="UP000199004"/>
    </source>
</evidence>
<dbReference type="AlphaFoldDB" id="A0A1H0AKE1"/>
<organism evidence="1 2">
    <name type="scientific">Nocardioides szechwanensis</name>
    <dbReference type="NCBI Taxonomy" id="1005944"/>
    <lineage>
        <taxon>Bacteria</taxon>
        <taxon>Bacillati</taxon>
        <taxon>Actinomycetota</taxon>
        <taxon>Actinomycetes</taxon>
        <taxon>Propionibacteriales</taxon>
        <taxon>Nocardioidaceae</taxon>
        <taxon>Nocardioides</taxon>
    </lineage>
</organism>
<accession>A0A1H0AKE1</accession>